<evidence type="ECO:0000256" key="9">
    <source>
        <dbReference type="ARBA" id="ARBA00023102"/>
    </source>
</evidence>
<dbReference type="InterPro" id="IPR000672">
    <property type="entry name" value="THF_DH/CycHdrlase"/>
</dbReference>
<evidence type="ECO:0000256" key="12">
    <source>
        <dbReference type="HAMAP-Rule" id="MF_01576"/>
    </source>
</evidence>
<dbReference type="CDD" id="cd01080">
    <property type="entry name" value="NAD_bind_m-THF_DH_Cyclohyd"/>
    <property type="match status" value="1"/>
</dbReference>
<dbReference type="InterPro" id="IPR020867">
    <property type="entry name" value="THF_DH/CycHdrlase_CS"/>
</dbReference>
<feature type="binding site" evidence="12">
    <location>
        <begin position="164"/>
        <end position="166"/>
    </location>
    <ligand>
        <name>NADP(+)</name>
        <dbReference type="ChEBI" id="CHEBI:58349"/>
    </ligand>
</feature>
<dbReference type="EMBL" id="FNQY01000005">
    <property type="protein sequence ID" value="SDZ95914.1"/>
    <property type="molecule type" value="Genomic_DNA"/>
</dbReference>
<dbReference type="InterPro" id="IPR020631">
    <property type="entry name" value="THF_DH/CycHdrlase_NAD-bd_dom"/>
</dbReference>
<dbReference type="InterPro" id="IPR036291">
    <property type="entry name" value="NAD(P)-bd_dom_sf"/>
</dbReference>
<keyword evidence="4 12" id="KW-0028">Amino-acid biosynthesis</keyword>
<dbReference type="GO" id="GO:0009086">
    <property type="term" value="P:methionine biosynthetic process"/>
    <property type="evidence" value="ECO:0007669"/>
    <property type="project" value="UniProtKB-KW"/>
</dbReference>
<dbReference type="HAMAP" id="MF_01576">
    <property type="entry name" value="THF_DHG_CYH"/>
    <property type="match status" value="1"/>
</dbReference>
<accession>A0A1H3XB67</accession>
<dbReference type="PRINTS" id="PR00085">
    <property type="entry name" value="THFDHDRGNASE"/>
</dbReference>
<dbReference type="Pfam" id="PF00763">
    <property type="entry name" value="THF_DHG_CYH"/>
    <property type="match status" value="1"/>
</dbReference>
<dbReference type="GO" id="GO:0004488">
    <property type="term" value="F:methylenetetrahydrofolate dehydrogenase (NADP+) activity"/>
    <property type="evidence" value="ECO:0007669"/>
    <property type="project" value="UniProtKB-UniRule"/>
</dbReference>
<comment type="function">
    <text evidence="12">Catalyzes the oxidation of 5,10-methylenetetrahydrofolate to 5,10-methenyltetrahydrofolate and then the hydrolysis of 5,10-methenyltetrahydrofolate to 10-formyltetrahydrofolate.</text>
</comment>
<keyword evidence="11 12" id="KW-0511">Multifunctional enzyme</keyword>
<evidence type="ECO:0000256" key="7">
    <source>
        <dbReference type="ARBA" id="ARBA00022857"/>
    </source>
</evidence>
<dbReference type="FunFam" id="3.40.50.720:FF:000189">
    <property type="entry name" value="Bifunctional protein FolD"/>
    <property type="match status" value="1"/>
</dbReference>
<dbReference type="OrthoDB" id="9803580at2"/>
<dbReference type="UniPathway" id="UPA00193"/>
<dbReference type="STRING" id="551991.SAMN05192529_10534"/>
<dbReference type="GO" id="GO:0004477">
    <property type="term" value="F:methenyltetrahydrofolate cyclohydrolase activity"/>
    <property type="evidence" value="ECO:0007669"/>
    <property type="project" value="UniProtKB-UniRule"/>
</dbReference>
<reference evidence="15 16" key="1">
    <citation type="submission" date="2016-10" db="EMBL/GenBank/DDBJ databases">
        <authorList>
            <person name="de Groot N.N."/>
        </authorList>
    </citation>
    <scope>NUCLEOTIDE SEQUENCE [LARGE SCALE GENOMIC DNA]</scope>
    <source>
        <strain evidence="15 16">Vu-144</strain>
    </source>
</reference>
<dbReference type="InterPro" id="IPR046346">
    <property type="entry name" value="Aminoacid_DH-like_N_sf"/>
</dbReference>
<dbReference type="GO" id="GO:0000105">
    <property type="term" value="P:L-histidine biosynthetic process"/>
    <property type="evidence" value="ECO:0007669"/>
    <property type="project" value="UniProtKB-KW"/>
</dbReference>
<evidence type="ECO:0000256" key="2">
    <source>
        <dbReference type="ARBA" id="ARBA00011738"/>
    </source>
</evidence>
<evidence type="ECO:0000256" key="6">
    <source>
        <dbReference type="ARBA" id="ARBA00022801"/>
    </source>
</evidence>
<evidence type="ECO:0000313" key="15">
    <source>
        <dbReference type="EMBL" id="SDZ95914.1"/>
    </source>
</evidence>
<dbReference type="Pfam" id="PF02882">
    <property type="entry name" value="THF_DHG_CYH_C"/>
    <property type="match status" value="1"/>
</dbReference>
<dbReference type="GO" id="GO:0035999">
    <property type="term" value="P:tetrahydrofolate interconversion"/>
    <property type="evidence" value="ECO:0007669"/>
    <property type="project" value="UniProtKB-UniRule"/>
</dbReference>
<keyword evidence="3 12" id="KW-0554">One-carbon metabolism</keyword>
<evidence type="ECO:0000256" key="3">
    <source>
        <dbReference type="ARBA" id="ARBA00022563"/>
    </source>
</evidence>
<dbReference type="Gene3D" id="3.40.50.720">
    <property type="entry name" value="NAD(P)-binding Rossmann-like Domain"/>
    <property type="match status" value="1"/>
</dbReference>
<dbReference type="Proteomes" id="UP000199041">
    <property type="component" value="Unassembled WGS sequence"/>
</dbReference>
<dbReference type="EC" id="3.5.4.9" evidence="12"/>
<name>A0A1H3XB67_9BACT</name>
<dbReference type="FunFam" id="3.40.50.10860:FF:000005">
    <property type="entry name" value="C-1-tetrahydrofolate synthase, cytoplasmic, putative"/>
    <property type="match status" value="1"/>
</dbReference>
<comment type="caution">
    <text evidence="12">Lacks conserved residue(s) required for the propagation of feature annotation.</text>
</comment>
<evidence type="ECO:0000256" key="11">
    <source>
        <dbReference type="ARBA" id="ARBA00023268"/>
    </source>
</evidence>
<dbReference type="EC" id="1.5.1.5" evidence="12"/>
<comment type="catalytic activity">
    <reaction evidence="12">
        <text>(6R)-5,10-methylene-5,6,7,8-tetrahydrofolate + NADP(+) = (6R)-5,10-methenyltetrahydrofolate + NADPH</text>
        <dbReference type="Rhea" id="RHEA:22812"/>
        <dbReference type="ChEBI" id="CHEBI:15636"/>
        <dbReference type="ChEBI" id="CHEBI:57455"/>
        <dbReference type="ChEBI" id="CHEBI:57783"/>
        <dbReference type="ChEBI" id="CHEBI:58349"/>
        <dbReference type="EC" id="1.5.1.5"/>
    </reaction>
</comment>
<dbReference type="SUPFAM" id="SSF51735">
    <property type="entry name" value="NAD(P)-binding Rossmann-fold domains"/>
    <property type="match status" value="1"/>
</dbReference>
<comment type="catalytic activity">
    <reaction evidence="12">
        <text>(6R)-5,10-methenyltetrahydrofolate + H2O = (6R)-10-formyltetrahydrofolate + H(+)</text>
        <dbReference type="Rhea" id="RHEA:23700"/>
        <dbReference type="ChEBI" id="CHEBI:15377"/>
        <dbReference type="ChEBI" id="CHEBI:15378"/>
        <dbReference type="ChEBI" id="CHEBI:57455"/>
        <dbReference type="ChEBI" id="CHEBI:195366"/>
        <dbReference type="EC" id="3.5.4.9"/>
    </reaction>
</comment>
<comment type="subunit">
    <text evidence="2 12">Homodimer.</text>
</comment>
<gene>
    <name evidence="12" type="primary">folD</name>
    <name evidence="15" type="ORF">SAMN05192529_10534</name>
</gene>
<protein>
    <recommendedName>
        <fullName evidence="12">Bifunctional protein FolD</fullName>
    </recommendedName>
    <domain>
        <recommendedName>
            <fullName evidence="12">Methylenetetrahydrofolate dehydrogenase</fullName>
            <ecNumber evidence="12">1.5.1.5</ecNumber>
        </recommendedName>
    </domain>
    <domain>
        <recommendedName>
            <fullName evidence="12">Methenyltetrahydrofolate cyclohydrolase</fullName>
            <ecNumber evidence="12">3.5.4.9</ecNumber>
        </recommendedName>
    </domain>
</protein>
<dbReference type="PROSITE" id="PS00766">
    <property type="entry name" value="THF_DHG_CYH_1"/>
    <property type="match status" value="1"/>
</dbReference>
<feature type="domain" description="Tetrahydrofolate dehydrogenase/cyclohydrolase NAD(P)-binding" evidence="14">
    <location>
        <begin position="138"/>
        <end position="290"/>
    </location>
</feature>
<keyword evidence="7 12" id="KW-0521">NADP</keyword>
<keyword evidence="5 12" id="KW-0658">Purine biosynthesis</keyword>
<evidence type="ECO:0000256" key="5">
    <source>
        <dbReference type="ARBA" id="ARBA00022755"/>
    </source>
</evidence>
<dbReference type="RefSeq" id="WP_091394872.1">
    <property type="nucleotide sequence ID" value="NZ_FNQY01000005.1"/>
</dbReference>
<evidence type="ECO:0000256" key="4">
    <source>
        <dbReference type="ARBA" id="ARBA00022605"/>
    </source>
</evidence>
<dbReference type="InterPro" id="IPR020630">
    <property type="entry name" value="THF_DH/CycHdrlase_cat_dom"/>
</dbReference>
<proteinExistence type="inferred from homology"/>
<evidence type="ECO:0000256" key="1">
    <source>
        <dbReference type="ARBA" id="ARBA00004777"/>
    </source>
</evidence>
<evidence type="ECO:0000256" key="10">
    <source>
        <dbReference type="ARBA" id="ARBA00023167"/>
    </source>
</evidence>
<keyword evidence="6 12" id="KW-0378">Hydrolase</keyword>
<dbReference type="SUPFAM" id="SSF53223">
    <property type="entry name" value="Aminoacid dehydrogenase-like, N-terminal domain"/>
    <property type="match status" value="1"/>
</dbReference>
<sequence>MQLLDGKIASRAVKEQLKAKVDKIIASGARPPHLAVILVGNNGASETYVASKVKTCAEIGYQSTEIRREVDITEADLLSEIQKLNNDVSVDGILVQLPLPKHIDEKKVIAAIDPAKDVDGFHPVSAGNLTLGMPTFIPATPYGIMLMLEHYNISTKGKHAVVIGRSNIVGRPMSILLSTNNPYGNCTVTLCHSHTPNLEEICLQADIVVAALGRPGFVKAEMVKEGAIIIDVGITRVEDATAKKGFRIKGDVDFDAVAPKASFITPVPGGVGLMTIAGLLQNTLVAYEKRQQA</sequence>
<feature type="domain" description="Tetrahydrofolate dehydrogenase/cyclohydrolase catalytic" evidence="13">
    <location>
        <begin position="4"/>
        <end position="119"/>
    </location>
</feature>
<dbReference type="AlphaFoldDB" id="A0A1H3XB67"/>
<comment type="similarity">
    <text evidence="12">Belongs to the tetrahydrofolate dehydrogenase/cyclohydrolase family.</text>
</comment>
<dbReference type="PANTHER" id="PTHR48099">
    <property type="entry name" value="C-1-TETRAHYDROFOLATE SYNTHASE, CYTOPLASMIC-RELATED"/>
    <property type="match status" value="1"/>
</dbReference>
<dbReference type="PANTHER" id="PTHR48099:SF5">
    <property type="entry name" value="C-1-TETRAHYDROFOLATE SYNTHASE, CYTOPLASMIC"/>
    <property type="match status" value="1"/>
</dbReference>
<evidence type="ECO:0000256" key="8">
    <source>
        <dbReference type="ARBA" id="ARBA00023002"/>
    </source>
</evidence>
<dbReference type="GO" id="GO:0005829">
    <property type="term" value="C:cytosol"/>
    <property type="evidence" value="ECO:0007669"/>
    <property type="project" value="TreeGrafter"/>
</dbReference>
<feature type="binding site" evidence="12">
    <location>
        <position position="234"/>
    </location>
    <ligand>
        <name>NADP(+)</name>
        <dbReference type="ChEBI" id="CHEBI:58349"/>
    </ligand>
</feature>
<dbReference type="GO" id="GO:0006164">
    <property type="term" value="P:purine nucleotide biosynthetic process"/>
    <property type="evidence" value="ECO:0007669"/>
    <property type="project" value="UniProtKB-KW"/>
</dbReference>
<keyword evidence="9 12" id="KW-0368">Histidine biosynthesis</keyword>
<keyword evidence="10 12" id="KW-0486">Methionine biosynthesis</keyword>
<evidence type="ECO:0000259" key="14">
    <source>
        <dbReference type="Pfam" id="PF02882"/>
    </source>
</evidence>
<evidence type="ECO:0000313" key="16">
    <source>
        <dbReference type="Proteomes" id="UP000199041"/>
    </source>
</evidence>
<keyword evidence="8 12" id="KW-0560">Oxidoreductase</keyword>
<dbReference type="Gene3D" id="3.40.50.10860">
    <property type="entry name" value="Leucine Dehydrogenase, chain A, domain 1"/>
    <property type="match status" value="1"/>
</dbReference>
<organism evidence="15 16">
    <name type="scientific">Arachidicoccus rhizosphaerae</name>
    <dbReference type="NCBI Taxonomy" id="551991"/>
    <lineage>
        <taxon>Bacteria</taxon>
        <taxon>Pseudomonadati</taxon>
        <taxon>Bacteroidota</taxon>
        <taxon>Chitinophagia</taxon>
        <taxon>Chitinophagales</taxon>
        <taxon>Chitinophagaceae</taxon>
        <taxon>Arachidicoccus</taxon>
    </lineage>
</organism>
<keyword evidence="16" id="KW-1185">Reference proteome</keyword>
<evidence type="ECO:0000259" key="13">
    <source>
        <dbReference type="Pfam" id="PF00763"/>
    </source>
</evidence>
<comment type="pathway">
    <text evidence="1 12">One-carbon metabolism; tetrahydrofolate interconversion.</text>
</comment>